<dbReference type="InterPro" id="IPR050661">
    <property type="entry name" value="BglG_antiterminators"/>
</dbReference>
<reference evidence="4" key="1">
    <citation type="submission" date="2023-03" db="EMBL/GenBank/DDBJ databases">
        <authorList>
            <person name="Shen W."/>
            <person name="Cai J."/>
        </authorList>
    </citation>
    <scope>NUCLEOTIDE SEQUENCE</scope>
    <source>
        <strain evidence="4">P69-2</strain>
    </source>
</reference>
<protein>
    <submittedName>
        <fullName evidence="4">Helix-turn-helix domain-containing protein</fullName>
    </submittedName>
</protein>
<feature type="domain" description="Mga helix-turn-helix" evidence="3">
    <location>
        <begin position="78"/>
        <end position="160"/>
    </location>
</feature>
<keyword evidence="1" id="KW-0805">Transcription regulation</keyword>
<dbReference type="PANTHER" id="PTHR30185">
    <property type="entry name" value="CRYPTIC BETA-GLUCOSIDE BGL OPERON ANTITERMINATOR"/>
    <property type="match status" value="1"/>
</dbReference>
<keyword evidence="2" id="KW-0804">Transcription</keyword>
<evidence type="ECO:0000313" key="4">
    <source>
        <dbReference type="EMBL" id="MDT2735559.1"/>
    </source>
</evidence>
<sequence>MKQLINSSTYRRLQFVEYLDQLPSWCEAKEAAQVVECSVKTLLSDIDYINEFWGDFIHIEYSKFQGVRLNNLTSNKLGNVYGLIYQDSLEFQFVEKMLYESHQDADYWINELFMSEASFYRMVNALEDFLTRRGLTLERSPFRITGPDERWVRFFYQQYFTEAYGVNHWPFTLDHEDTLCFIMRTSTDFDVSMDDREIQEAAYLLMVTLNRMHQGFYLPESVYEQEDDTLDKVLDYSRPFAEHLLAKTDFDLPEKWYKEISRTVFHEFYNWDNPEQIIRINRKIENFLKNISRSIDFPIEREDKRKIMQSMMSWYVEHNFYPYRQNMLFDKHQKFSREIQLVYPIFSTLVKSHLQDIEKKNPELWTEIRLNSVFFLLMKEWSHLPIHLEKLRAKVSILIVSDLGSKHAKMLRDFLIANYDERIIVETFNEPVISLVPEDFERFNQYGIVLSNNPIKGYENENVLIVNNFFSASDRENLLNFIVAIQRRVSSEHLKALGNIKVKTAKELYFSKKIMNQ</sequence>
<dbReference type="Proteomes" id="UP001180842">
    <property type="component" value="Unassembled WGS sequence"/>
</dbReference>
<name>A0AAE4L2C0_9ENTE</name>
<dbReference type="RefSeq" id="WP_311796283.1">
    <property type="nucleotide sequence ID" value="NZ_JARQAI010000001.1"/>
</dbReference>
<accession>A0AAE4L2C0</accession>
<comment type="caution">
    <text evidence="4">The sequence shown here is derived from an EMBL/GenBank/DDBJ whole genome shotgun (WGS) entry which is preliminary data.</text>
</comment>
<evidence type="ECO:0000259" key="3">
    <source>
        <dbReference type="Pfam" id="PF05043"/>
    </source>
</evidence>
<dbReference type="EMBL" id="JARQAI010000001">
    <property type="protein sequence ID" value="MDT2735559.1"/>
    <property type="molecule type" value="Genomic_DNA"/>
</dbReference>
<dbReference type="AlphaFoldDB" id="A0AAE4L2C0"/>
<organism evidence="4 5">
    <name type="scientific">Enterococcus pseudoavium</name>
    <dbReference type="NCBI Taxonomy" id="44007"/>
    <lineage>
        <taxon>Bacteria</taxon>
        <taxon>Bacillati</taxon>
        <taxon>Bacillota</taxon>
        <taxon>Bacilli</taxon>
        <taxon>Lactobacillales</taxon>
        <taxon>Enterococcaceae</taxon>
        <taxon>Enterococcus</taxon>
    </lineage>
</organism>
<gene>
    <name evidence="4" type="ORF">P7H00_00240</name>
</gene>
<proteinExistence type="predicted"/>
<evidence type="ECO:0000256" key="2">
    <source>
        <dbReference type="ARBA" id="ARBA00023163"/>
    </source>
</evidence>
<dbReference type="PANTHER" id="PTHR30185:SF18">
    <property type="entry name" value="TRANSCRIPTIONAL REGULATOR MTLR"/>
    <property type="match status" value="1"/>
</dbReference>
<evidence type="ECO:0000313" key="5">
    <source>
        <dbReference type="Proteomes" id="UP001180842"/>
    </source>
</evidence>
<evidence type="ECO:0000256" key="1">
    <source>
        <dbReference type="ARBA" id="ARBA00023015"/>
    </source>
</evidence>
<dbReference type="InterPro" id="IPR007737">
    <property type="entry name" value="Mga_HTH"/>
</dbReference>
<dbReference type="Pfam" id="PF05043">
    <property type="entry name" value="Mga"/>
    <property type="match status" value="1"/>
</dbReference>